<gene>
    <name evidence="2" type="ORF">PGT21_033557</name>
    <name evidence="3" type="ORF">PGTUg99_007162</name>
</gene>
<evidence type="ECO:0000256" key="1">
    <source>
        <dbReference type="SAM" id="Phobius"/>
    </source>
</evidence>
<name>A0A5B0PDC2_PUCGR</name>
<keyword evidence="4" id="KW-1185">Reference proteome</keyword>
<dbReference type="EMBL" id="VDEP01000176">
    <property type="protein sequence ID" value="KAA1125598.1"/>
    <property type="molecule type" value="Genomic_DNA"/>
</dbReference>
<keyword evidence="1" id="KW-1133">Transmembrane helix</keyword>
<sequence length="94" mass="10548">MPSAFLARQARVNLVIMVAKFALRGHIIGHMASPKPNLPQLANRHHILDRPFFVLHSDRSMPTAKLQLITRVTLFFSAIPVSAIPLVVQLKSRM</sequence>
<reference evidence="4 5" key="1">
    <citation type="submission" date="2019-05" db="EMBL/GenBank/DDBJ databases">
        <title>Emergence of the Ug99 lineage of the wheat stem rust pathogen through somatic hybridization.</title>
        <authorList>
            <person name="Li F."/>
            <person name="Upadhyaya N.M."/>
            <person name="Sperschneider J."/>
            <person name="Matny O."/>
            <person name="Nguyen-Phuc H."/>
            <person name="Mago R."/>
            <person name="Raley C."/>
            <person name="Miller M.E."/>
            <person name="Silverstein K.A.T."/>
            <person name="Henningsen E."/>
            <person name="Hirsch C.D."/>
            <person name="Visser B."/>
            <person name="Pretorius Z.A."/>
            <person name="Steffenson B.J."/>
            <person name="Schwessinger B."/>
            <person name="Dodds P.N."/>
            <person name="Figueroa M."/>
        </authorList>
    </citation>
    <scope>NUCLEOTIDE SEQUENCE [LARGE SCALE GENOMIC DNA]</scope>
    <source>
        <strain evidence="2">21-0</strain>
        <strain evidence="3 5">Ug99</strain>
    </source>
</reference>
<organism evidence="2 4">
    <name type="scientific">Puccinia graminis f. sp. tritici</name>
    <dbReference type="NCBI Taxonomy" id="56615"/>
    <lineage>
        <taxon>Eukaryota</taxon>
        <taxon>Fungi</taxon>
        <taxon>Dikarya</taxon>
        <taxon>Basidiomycota</taxon>
        <taxon>Pucciniomycotina</taxon>
        <taxon>Pucciniomycetes</taxon>
        <taxon>Pucciniales</taxon>
        <taxon>Pucciniaceae</taxon>
        <taxon>Puccinia</taxon>
    </lineage>
</organism>
<accession>A0A5B0PDC2</accession>
<proteinExistence type="predicted"/>
<dbReference type="EMBL" id="VSWC01000066">
    <property type="protein sequence ID" value="KAA1098328.1"/>
    <property type="molecule type" value="Genomic_DNA"/>
</dbReference>
<evidence type="ECO:0000313" key="5">
    <source>
        <dbReference type="Proteomes" id="UP000325313"/>
    </source>
</evidence>
<protein>
    <submittedName>
        <fullName evidence="2">Uncharacterized protein</fullName>
    </submittedName>
</protein>
<dbReference type="Proteomes" id="UP000324748">
    <property type="component" value="Unassembled WGS sequence"/>
</dbReference>
<evidence type="ECO:0000313" key="4">
    <source>
        <dbReference type="Proteomes" id="UP000324748"/>
    </source>
</evidence>
<keyword evidence="1" id="KW-0472">Membrane</keyword>
<feature type="transmembrane region" description="Helical" evidence="1">
    <location>
        <begin position="68"/>
        <end position="88"/>
    </location>
</feature>
<dbReference type="Proteomes" id="UP000325313">
    <property type="component" value="Unassembled WGS sequence"/>
</dbReference>
<comment type="caution">
    <text evidence="2">The sequence shown here is derived from an EMBL/GenBank/DDBJ whole genome shotgun (WGS) entry which is preliminary data.</text>
</comment>
<evidence type="ECO:0000313" key="2">
    <source>
        <dbReference type="EMBL" id="KAA1098328.1"/>
    </source>
</evidence>
<evidence type="ECO:0000313" key="3">
    <source>
        <dbReference type="EMBL" id="KAA1125598.1"/>
    </source>
</evidence>
<keyword evidence="1" id="KW-0812">Transmembrane</keyword>
<dbReference type="AlphaFoldDB" id="A0A5B0PDC2"/>